<dbReference type="RefSeq" id="WP_371754347.1">
    <property type="nucleotide sequence ID" value="NZ_JAYJLD010000014.1"/>
</dbReference>
<sequence>MKKNNLILLIVFLHFVLLSGCASAEASHKSPPLAVNGVLDLSEWDFSGEGTVAMDREREMYWNRLLTPEDFDHGHPMPTGLISVPGLWEDTEVNGTKLSGDGYATMRLKVITDRPDLLYASRLKNVFISYKLWVNDRPAVTM</sequence>
<keyword evidence="3" id="KW-1185">Reference proteome</keyword>
<accession>A0ABU5ZIA4</accession>
<name>A0ABU5ZIA4_9BACL</name>
<dbReference type="EMBL" id="JAYJLD010000014">
    <property type="protein sequence ID" value="MEB3102234.1"/>
    <property type="molecule type" value="Genomic_DNA"/>
</dbReference>
<gene>
    <name evidence="2" type="ORF">VF724_11230</name>
</gene>
<feature type="chain" id="PRO_5045529992" evidence="1">
    <location>
        <begin position="25"/>
        <end position="142"/>
    </location>
</feature>
<protein>
    <submittedName>
        <fullName evidence="2">Uncharacterized protein</fullName>
    </submittedName>
</protein>
<evidence type="ECO:0000313" key="3">
    <source>
        <dbReference type="Proteomes" id="UP001310386"/>
    </source>
</evidence>
<dbReference type="PROSITE" id="PS51257">
    <property type="entry name" value="PROKAR_LIPOPROTEIN"/>
    <property type="match status" value="1"/>
</dbReference>
<organism evidence="2 3">
    <name type="scientific">Ferviditalea candida</name>
    <dbReference type="NCBI Taxonomy" id="3108399"/>
    <lineage>
        <taxon>Bacteria</taxon>
        <taxon>Bacillati</taxon>
        <taxon>Bacillota</taxon>
        <taxon>Bacilli</taxon>
        <taxon>Bacillales</taxon>
        <taxon>Paenibacillaceae</taxon>
        <taxon>Ferviditalea</taxon>
    </lineage>
</organism>
<reference evidence="2" key="1">
    <citation type="submission" date="2023-12" db="EMBL/GenBank/DDBJ databases">
        <title>Fervidustalea candida gen. nov., sp. nov., a novel member of the family Paenibacillaceae isolated from a geothermal area.</title>
        <authorList>
            <person name="Li W.-J."/>
            <person name="Jiao J.-Y."/>
            <person name="Chen Y."/>
        </authorList>
    </citation>
    <scope>NUCLEOTIDE SEQUENCE</scope>
    <source>
        <strain evidence="2">SYSU GA230002</strain>
    </source>
</reference>
<feature type="signal peptide" evidence="1">
    <location>
        <begin position="1"/>
        <end position="24"/>
    </location>
</feature>
<proteinExistence type="predicted"/>
<dbReference type="Proteomes" id="UP001310386">
    <property type="component" value="Unassembled WGS sequence"/>
</dbReference>
<keyword evidence="1" id="KW-0732">Signal</keyword>
<evidence type="ECO:0000313" key="2">
    <source>
        <dbReference type="EMBL" id="MEB3102234.1"/>
    </source>
</evidence>
<evidence type="ECO:0000256" key="1">
    <source>
        <dbReference type="SAM" id="SignalP"/>
    </source>
</evidence>
<comment type="caution">
    <text evidence="2">The sequence shown here is derived from an EMBL/GenBank/DDBJ whole genome shotgun (WGS) entry which is preliminary data.</text>
</comment>